<evidence type="ECO:0000313" key="3">
    <source>
        <dbReference type="EMBL" id="ASK61826.1"/>
    </source>
</evidence>
<keyword evidence="1" id="KW-1133">Transmembrane helix</keyword>
<dbReference type="EMBL" id="CP022315">
    <property type="protein sequence ID" value="ASK61826.1"/>
    <property type="molecule type" value="Genomic_DNA"/>
</dbReference>
<keyword evidence="4" id="KW-1185">Reference proteome</keyword>
<gene>
    <name evidence="3" type="ORF">CFK37_06470</name>
</gene>
<sequence>MRSQKGQSIVETALIIPILLILLFGITDFARIFHAYLTLDHAGREAARAATVGATDSEIELKIANTTSGLDQSKLEETISPGDGNRKSGSEITITLTYPVDFLTPIIGQIIEEFPLKDETVMRVE</sequence>
<dbReference type="Pfam" id="PF07811">
    <property type="entry name" value="TadE"/>
    <property type="match status" value="1"/>
</dbReference>
<dbReference type="Proteomes" id="UP000198312">
    <property type="component" value="Chromosome"/>
</dbReference>
<keyword evidence="1" id="KW-0472">Membrane</keyword>
<name>A0A220U1L6_9BACI</name>
<organism evidence="3 4">
    <name type="scientific">Virgibacillus phasianinus</name>
    <dbReference type="NCBI Taxonomy" id="2017483"/>
    <lineage>
        <taxon>Bacteria</taxon>
        <taxon>Bacillati</taxon>
        <taxon>Bacillota</taxon>
        <taxon>Bacilli</taxon>
        <taxon>Bacillales</taxon>
        <taxon>Bacillaceae</taxon>
        <taxon>Virgibacillus</taxon>
    </lineage>
</organism>
<feature type="transmembrane region" description="Helical" evidence="1">
    <location>
        <begin position="12"/>
        <end position="33"/>
    </location>
</feature>
<dbReference type="AlphaFoldDB" id="A0A220U1L6"/>
<reference evidence="3 4" key="1">
    <citation type="submission" date="2017-07" db="EMBL/GenBank/DDBJ databases">
        <title>Virgibacillus sp. LM2416.</title>
        <authorList>
            <person name="Tak E.J."/>
            <person name="Bae J.-W."/>
        </authorList>
    </citation>
    <scope>NUCLEOTIDE SEQUENCE [LARGE SCALE GENOMIC DNA]</scope>
    <source>
        <strain evidence="3 4">LM2416</strain>
    </source>
</reference>
<feature type="domain" description="TadE-like" evidence="2">
    <location>
        <begin position="6"/>
        <end position="48"/>
    </location>
</feature>
<dbReference type="RefSeq" id="WP_089061086.1">
    <property type="nucleotide sequence ID" value="NZ_CP022315.1"/>
</dbReference>
<dbReference type="InterPro" id="IPR012495">
    <property type="entry name" value="TadE-like_dom"/>
</dbReference>
<evidence type="ECO:0000256" key="1">
    <source>
        <dbReference type="SAM" id="Phobius"/>
    </source>
</evidence>
<proteinExistence type="predicted"/>
<keyword evidence="1" id="KW-0812">Transmembrane</keyword>
<accession>A0A220U1L6</accession>
<dbReference type="KEGG" id="vil:CFK37_06470"/>
<dbReference type="OrthoDB" id="1683505at2"/>
<evidence type="ECO:0000259" key="2">
    <source>
        <dbReference type="Pfam" id="PF07811"/>
    </source>
</evidence>
<protein>
    <submittedName>
        <fullName evidence="3">Pilus assembly protein TadE</fullName>
    </submittedName>
</protein>
<evidence type="ECO:0000313" key="4">
    <source>
        <dbReference type="Proteomes" id="UP000198312"/>
    </source>
</evidence>